<keyword evidence="3" id="KW-1185">Reference proteome</keyword>
<dbReference type="Proteomes" id="UP000490980">
    <property type="component" value="Unassembled WGS sequence"/>
</dbReference>
<proteinExistence type="predicted"/>
<feature type="transmembrane region" description="Helical" evidence="1">
    <location>
        <begin position="40"/>
        <end position="62"/>
    </location>
</feature>
<dbReference type="AlphaFoldDB" id="A0A7X5UCD2"/>
<evidence type="ECO:0000313" key="3">
    <source>
        <dbReference type="Proteomes" id="UP000490980"/>
    </source>
</evidence>
<dbReference type="EMBL" id="JAARLZ010000008">
    <property type="protein sequence ID" value="NII07855.1"/>
    <property type="molecule type" value="Genomic_DNA"/>
</dbReference>
<organism evidence="2 3">
    <name type="scientific">Luteibacter anthropi</name>
    <dbReference type="NCBI Taxonomy" id="564369"/>
    <lineage>
        <taxon>Bacteria</taxon>
        <taxon>Pseudomonadati</taxon>
        <taxon>Pseudomonadota</taxon>
        <taxon>Gammaproteobacteria</taxon>
        <taxon>Lysobacterales</taxon>
        <taxon>Rhodanobacteraceae</taxon>
        <taxon>Luteibacter</taxon>
    </lineage>
</organism>
<feature type="transmembrane region" description="Helical" evidence="1">
    <location>
        <begin position="6"/>
        <end position="28"/>
    </location>
</feature>
<accession>A0A7X5UCD2</accession>
<gene>
    <name evidence="2" type="ORF">HBF25_15835</name>
</gene>
<protein>
    <submittedName>
        <fullName evidence="2">Uncharacterized protein</fullName>
    </submittedName>
</protein>
<dbReference type="RefSeq" id="WP_166950058.1">
    <property type="nucleotide sequence ID" value="NZ_JAARLZ010000008.1"/>
</dbReference>
<evidence type="ECO:0000256" key="1">
    <source>
        <dbReference type="SAM" id="Phobius"/>
    </source>
</evidence>
<feature type="transmembrane region" description="Helical" evidence="1">
    <location>
        <begin position="74"/>
        <end position="99"/>
    </location>
</feature>
<evidence type="ECO:0000313" key="2">
    <source>
        <dbReference type="EMBL" id="NII07855.1"/>
    </source>
</evidence>
<comment type="caution">
    <text evidence="2">The sequence shown here is derived from an EMBL/GenBank/DDBJ whole genome shotgun (WGS) entry which is preliminary data.</text>
</comment>
<name>A0A7X5UCD2_9GAMM</name>
<keyword evidence="1" id="KW-0472">Membrane</keyword>
<keyword evidence="1" id="KW-0812">Transmembrane</keyword>
<reference evidence="2 3" key="1">
    <citation type="submission" date="2020-03" db="EMBL/GenBank/DDBJ databases">
        <authorList>
            <person name="Lai Q."/>
        </authorList>
    </citation>
    <scope>NUCLEOTIDE SEQUENCE [LARGE SCALE GENOMIC DNA]</scope>
    <source>
        <strain evidence="2 3">CCUG 25036</strain>
    </source>
</reference>
<keyword evidence="1" id="KW-1133">Transmembrane helix</keyword>
<sequence>MLPFTALPVVPLVGVGIVMLGINAAVYIDRRHGRTRACRSARDFCVVAFFSFLLASFALLDLSTDVWIQPEESIALMVLHGAGGVFALSTASAAGFCIATRLSL</sequence>